<dbReference type="Gene3D" id="3.40.50.150">
    <property type="entry name" value="Vaccinia Virus protein VP39"/>
    <property type="match status" value="1"/>
</dbReference>
<evidence type="ECO:0000259" key="1">
    <source>
        <dbReference type="Pfam" id="PF01728"/>
    </source>
</evidence>
<dbReference type="Pfam" id="PF01728">
    <property type="entry name" value="FtsJ"/>
    <property type="match status" value="1"/>
</dbReference>
<dbReference type="GO" id="GO:0008168">
    <property type="term" value="F:methyltransferase activity"/>
    <property type="evidence" value="ECO:0007669"/>
    <property type="project" value="UniProtKB-KW"/>
</dbReference>
<feature type="domain" description="Ribosomal RNA methyltransferase FtsJ" evidence="1">
    <location>
        <begin position="27"/>
        <end position="112"/>
    </location>
</feature>
<proteinExistence type="predicted"/>
<keyword evidence="2" id="KW-0489">Methyltransferase</keyword>
<dbReference type="KEGG" id="rcf:Poly24_16910"/>
<gene>
    <name evidence="2" type="ORF">Poly24_16910</name>
</gene>
<dbReference type="AlphaFoldDB" id="A0A518JR15"/>
<evidence type="ECO:0000313" key="2">
    <source>
        <dbReference type="EMBL" id="QDV67985.1"/>
    </source>
</evidence>
<reference evidence="2 3" key="1">
    <citation type="submission" date="2019-02" db="EMBL/GenBank/DDBJ databases">
        <title>Deep-cultivation of Planctomycetes and their phenomic and genomic characterization uncovers novel biology.</title>
        <authorList>
            <person name="Wiegand S."/>
            <person name="Jogler M."/>
            <person name="Boedeker C."/>
            <person name="Pinto D."/>
            <person name="Vollmers J."/>
            <person name="Rivas-Marin E."/>
            <person name="Kohn T."/>
            <person name="Peeters S.H."/>
            <person name="Heuer A."/>
            <person name="Rast P."/>
            <person name="Oberbeckmann S."/>
            <person name="Bunk B."/>
            <person name="Jeske O."/>
            <person name="Meyerdierks A."/>
            <person name="Storesund J.E."/>
            <person name="Kallscheuer N."/>
            <person name="Luecker S."/>
            <person name="Lage O.M."/>
            <person name="Pohl T."/>
            <person name="Merkel B.J."/>
            <person name="Hornburger P."/>
            <person name="Mueller R.-W."/>
            <person name="Bruemmer F."/>
            <person name="Labrenz M."/>
            <person name="Spormann A.M."/>
            <person name="Op den Camp H."/>
            <person name="Overmann J."/>
            <person name="Amann R."/>
            <person name="Jetten M.S.M."/>
            <person name="Mascher T."/>
            <person name="Medema M.H."/>
            <person name="Devos D.P."/>
            <person name="Kaster A.-K."/>
            <person name="Ovreas L."/>
            <person name="Rohde M."/>
            <person name="Galperin M.Y."/>
            <person name="Jogler C."/>
        </authorList>
    </citation>
    <scope>NUCLEOTIDE SEQUENCE [LARGE SCALE GENOMIC DNA]</scope>
    <source>
        <strain evidence="2 3">Poly24</strain>
    </source>
</reference>
<name>A0A518JR15_9BACT</name>
<accession>A0A518JR15</accession>
<dbReference type="Proteomes" id="UP000315082">
    <property type="component" value="Chromosome"/>
</dbReference>
<evidence type="ECO:0000313" key="3">
    <source>
        <dbReference type="Proteomes" id="UP000315082"/>
    </source>
</evidence>
<organism evidence="2 3">
    <name type="scientific">Rosistilla carotiformis</name>
    <dbReference type="NCBI Taxonomy" id="2528017"/>
    <lineage>
        <taxon>Bacteria</taxon>
        <taxon>Pseudomonadati</taxon>
        <taxon>Planctomycetota</taxon>
        <taxon>Planctomycetia</taxon>
        <taxon>Pirellulales</taxon>
        <taxon>Pirellulaceae</taxon>
        <taxon>Rosistilla</taxon>
    </lineage>
</organism>
<dbReference type="EMBL" id="CP036348">
    <property type="protein sequence ID" value="QDV67985.1"/>
    <property type="molecule type" value="Genomic_DNA"/>
</dbReference>
<protein>
    <submittedName>
        <fullName evidence="2">16S ribosomal RNA methyltransferase KsgA/Dim1 family protein</fullName>
    </submittedName>
</protein>
<keyword evidence="2" id="KW-0808">Transferase</keyword>
<keyword evidence="3" id="KW-1185">Reference proteome</keyword>
<dbReference type="CDD" id="cd02440">
    <property type="entry name" value="AdoMet_MTases"/>
    <property type="match status" value="1"/>
</dbReference>
<sequence length="175" mass="19065">MRNPAQVASVVPSFPFLTRQIAQRCCVHQARRIVDLGPGTGGTTQSLLDNASPHCRVLAIEKTAGFIDPLKSLGDPRLTVAEDDVVGLERILLMHEFSSPDLIVSGIPFSSIDAASASSIVRAIHRTLPVGGTFIAYQLRSHVATYAKPYFGAPTVEYVLLNLPPLRVFTWQKQE</sequence>
<dbReference type="SUPFAM" id="SSF53335">
    <property type="entry name" value="S-adenosyl-L-methionine-dependent methyltransferases"/>
    <property type="match status" value="1"/>
</dbReference>
<dbReference type="InterPro" id="IPR002877">
    <property type="entry name" value="RNA_MeTrfase_FtsJ_dom"/>
</dbReference>
<dbReference type="GO" id="GO:0003723">
    <property type="term" value="F:RNA binding"/>
    <property type="evidence" value="ECO:0007669"/>
    <property type="project" value="UniProtKB-KW"/>
</dbReference>
<dbReference type="InterPro" id="IPR029063">
    <property type="entry name" value="SAM-dependent_MTases_sf"/>
</dbReference>
<dbReference type="GO" id="GO:0032259">
    <property type="term" value="P:methylation"/>
    <property type="evidence" value="ECO:0007669"/>
    <property type="project" value="UniProtKB-KW"/>
</dbReference>